<feature type="region of interest" description="Disordered" evidence="1">
    <location>
        <begin position="1554"/>
        <end position="1602"/>
    </location>
</feature>
<keyword evidence="2" id="KW-0812">Transmembrane</keyword>
<sequence>MGHHRDPIKVKTHNGGRVPSKWNLTKEQRVAHILLKEGINYVENENVKAIKSDEYVRTLLFDYVHHDMWEDEEGRKLKWVRLPRSSNARERSHTHGEESTCFRDGHSSKEEEANNTNMCNLPLYKKNNCNQRGGEINGTVITPLVRTHDKIILKKRFIKKRKIKKIKRLNKKTPYGYYHRGGKPPLKVQKRGKVLPINPRGGVSGEFKRGSGRTLSHDNNADGWLMKSTAHSQWGDYVQVGTITKNLKPSRGRTHFSPFQRGKIGTHKKEPLPIGEMNNELVKIHFNELNSFSLTSEDVRIPLGVDSLLGANKRKSFSCAHTVSTPFYDTSCLSCVGLDQEKKIGGNVVAQGYGRAGGERQTGGFQLRQNKRKDFQGKEKRRKKSSRESQRDRAHHGDDRPPRQKEFLPKDGMCHSVDTLLCRSKNRDLFNERNNEIMVNVQGGENERRRGGLRREDVTAAGGPNMDVCFDSDLRGVQMAIPDLKSHTFQPGTVLSKNNSGGRRHPRGARTEQQVHVGVGANQTDLLKGEGSIPIVDKMKIRLDELTNREKRRDLENAYVKYIYKRDESQEVPEEKRNRYVTFGSEENDALKIGEMSCKKKKTQRTYKDQLRNVINIRNAHVDKNVYGFGETLKFMKYRELLRKYMGTFYNYSSVKCATYIVLYALVVKIMTQVSTNLTTSSGTLPSEKANDTNLVWYNDSNLFLNVHDMDGIIQSICYVSLLVCIILLLKLGIPSNYLLAGRLTILFMFFFFAQIPIMIYANVMFLKKEEGIAKAQAKVFEKKDYFNLHMQRVYDVFYMDTLNLLVYTILLSLVSLYATYHKLIYPHLLKFYLDTFFLSSYTIVKKEVIQFRVPNNIDAYYLNQMNSYMFNSLYKKQEDLTQNDLESNTRSAIGYNIVIKKERCSLFRRFFRRNASDSVRDEGGHGSGTSVRGSGRVRRTCGWRTGTSQQNAPTQWNLNFYIIFYIGELDDHGRPHGFGYWRGINLEGEVLIGYWFHGIPVGPFKCRDFKTGSGFMCIKIGYGRTNCEPNDLDIGLADTECCVSGAFYRTFPRVVFYDLNLTTPNRRSKKKDEDQHGIMEKRECCEYLHISRASNDILRVDYAKLLQDSEDGGEGEADPARIDQQNKIGHHSDLDENSSEGIRSRSRIMGRVKKMERGGSEGRRFMSASSKEDHRKGSNNRSTMTCDEIPPSIINNEPFLKGELLNFDDICNLSYDFNDLTVDNETHSVLNNKMETSDGVEEEQQQCQQQWGEMPTLLDEGDTHVTDVEHLPRAEMGATKLSQWRHHEHRTGRPVKYVNQLSDHTEVHKREKHRRRKKILPSEKMKKGRASKEEDSHISAEEQLSRRWNNHARNDSCPDYELGTGDKVYTRPRRKCQDMRMKHGFARQGGDNDETRDGCDERHDNEYDATHGDDVPTAGGREGEDPRHHSNVASKQRIKRKGLEEHDAAIPCAKPNLELLAGREKTRRGSQKREHKVVRLHMGGVESSEAPPVESGSPDANSEGDESKQNGEINGKINGANNAQNVRRKIKRHIGYSMTNTIQHLRKFKHLKMQIKRKKKKKNTQTRQKEKEKEKNKMKTKFKTNIKKKNLGGRKTFLPRALSGNLPKLKIKKKKKKYSFPTQ</sequence>
<feature type="region of interest" description="Disordered" evidence="1">
    <location>
        <begin position="1381"/>
        <end position="1450"/>
    </location>
</feature>
<feature type="compositionally biased region" description="Basic and acidic residues" evidence="1">
    <location>
        <begin position="87"/>
        <end position="112"/>
    </location>
</feature>
<feature type="compositionally biased region" description="Basic and acidic residues" evidence="1">
    <location>
        <begin position="1154"/>
        <end position="1177"/>
    </location>
</feature>
<evidence type="ECO:0000256" key="2">
    <source>
        <dbReference type="SAM" id="Phobius"/>
    </source>
</evidence>
<feature type="region of interest" description="Disordered" evidence="1">
    <location>
        <begin position="488"/>
        <end position="510"/>
    </location>
</feature>
<feature type="compositionally biased region" description="Basic residues" evidence="1">
    <location>
        <begin position="1579"/>
        <end position="1593"/>
    </location>
</feature>
<name>A0A0D9QQZ5_PLAFR</name>
<feature type="transmembrane region" description="Helical" evidence="2">
    <location>
        <begin position="744"/>
        <end position="762"/>
    </location>
</feature>
<feature type="region of interest" description="Disordered" evidence="1">
    <location>
        <begin position="1110"/>
        <end position="1190"/>
    </location>
</feature>
<evidence type="ECO:0000256" key="1">
    <source>
        <dbReference type="SAM" id="MobiDB-lite"/>
    </source>
</evidence>
<feature type="compositionally biased region" description="Basic residues" evidence="1">
    <location>
        <begin position="1311"/>
        <end position="1320"/>
    </location>
</feature>
<feature type="region of interest" description="Disordered" evidence="1">
    <location>
        <begin position="1462"/>
        <end position="1526"/>
    </location>
</feature>
<dbReference type="EMBL" id="KQ001652">
    <property type="protein sequence ID" value="KJP89358.1"/>
    <property type="molecule type" value="Genomic_DNA"/>
</dbReference>
<reference evidence="3 4" key="1">
    <citation type="submission" date="2014-03" db="EMBL/GenBank/DDBJ databases">
        <title>The Genome Sequence of Plasmodium fragile nilgiri.</title>
        <authorList>
            <consortium name="The Broad Institute Genomics Platform"/>
            <consortium name="The Broad Institute Genome Sequencing Center for Infectious Disease"/>
            <person name="Neafsey D."/>
            <person name="Duraisingh M."/>
            <person name="Young S.K."/>
            <person name="Zeng Q."/>
            <person name="Gargeya S."/>
            <person name="Abouelleil A."/>
            <person name="Alvarado L."/>
            <person name="Chapman S.B."/>
            <person name="Gainer-Dewar J."/>
            <person name="Goldberg J."/>
            <person name="Griggs A."/>
            <person name="Gujja S."/>
            <person name="Hansen M."/>
            <person name="Howarth C."/>
            <person name="Imamovic A."/>
            <person name="Larimer J."/>
            <person name="Pearson M."/>
            <person name="Poon T.W."/>
            <person name="Priest M."/>
            <person name="Roberts A."/>
            <person name="Saif S."/>
            <person name="Shea T."/>
            <person name="Sykes S."/>
            <person name="Wortman J."/>
            <person name="Nusbaum C."/>
            <person name="Birren B."/>
        </authorList>
    </citation>
    <scope>NUCLEOTIDE SEQUENCE [LARGE SCALE GENOMIC DNA]</scope>
    <source>
        <strain evidence="4">nilgiri</strain>
    </source>
</reference>
<feature type="transmembrane region" description="Helical" evidence="2">
    <location>
        <begin position="649"/>
        <end position="671"/>
    </location>
</feature>
<feature type="compositionally biased region" description="Basic and acidic residues" evidence="1">
    <location>
        <begin position="386"/>
        <end position="410"/>
    </location>
</feature>
<feature type="compositionally biased region" description="Basic residues" evidence="1">
    <location>
        <begin position="1554"/>
        <end position="1565"/>
    </location>
</feature>
<keyword evidence="2" id="KW-0472">Membrane</keyword>
<evidence type="ECO:0000313" key="3">
    <source>
        <dbReference type="EMBL" id="KJP89358.1"/>
    </source>
</evidence>
<organism evidence="3 4">
    <name type="scientific">Plasmodium fragile</name>
    <dbReference type="NCBI Taxonomy" id="5857"/>
    <lineage>
        <taxon>Eukaryota</taxon>
        <taxon>Sar</taxon>
        <taxon>Alveolata</taxon>
        <taxon>Apicomplexa</taxon>
        <taxon>Aconoidasida</taxon>
        <taxon>Haemosporida</taxon>
        <taxon>Plasmodiidae</taxon>
        <taxon>Plasmodium</taxon>
        <taxon>Plasmodium (Plasmodium)</taxon>
    </lineage>
</organism>
<dbReference type="RefSeq" id="XP_012334085.1">
    <property type="nucleotide sequence ID" value="XM_012478662.1"/>
</dbReference>
<gene>
    <name evidence="3" type="ORF">AK88_01024</name>
</gene>
<feature type="region of interest" description="Disordered" evidence="1">
    <location>
        <begin position="918"/>
        <end position="937"/>
    </location>
</feature>
<feature type="region of interest" description="Disordered" evidence="1">
    <location>
        <begin position="353"/>
        <end position="410"/>
    </location>
</feature>
<keyword evidence="4" id="KW-1185">Reference proteome</keyword>
<feature type="compositionally biased region" description="Basic residues" evidence="1">
    <location>
        <begin position="1466"/>
        <end position="1480"/>
    </location>
</feature>
<feature type="compositionally biased region" description="Basic and acidic residues" evidence="1">
    <location>
        <begin position="1394"/>
        <end position="1415"/>
    </location>
</feature>
<dbReference type="PANTHER" id="PTHR36513:SF1">
    <property type="entry name" value="TRANSMEMBRANE PROTEIN"/>
    <property type="match status" value="1"/>
</dbReference>
<feature type="region of interest" description="Disordered" evidence="1">
    <location>
        <begin position="249"/>
        <end position="272"/>
    </location>
</feature>
<dbReference type="OrthoDB" id="10251508at2759"/>
<evidence type="ECO:0000313" key="4">
    <source>
        <dbReference type="Proteomes" id="UP000054561"/>
    </source>
</evidence>
<feature type="transmembrane region" description="Helical" evidence="2">
    <location>
        <begin position="797"/>
        <end position="821"/>
    </location>
</feature>
<feature type="transmembrane region" description="Helical" evidence="2">
    <location>
        <begin position="713"/>
        <end position="732"/>
    </location>
</feature>
<feature type="region of interest" description="Disordered" evidence="1">
    <location>
        <begin position="87"/>
        <end position="113"/>
    </location>
</feature>
<feature type="compositionally biased region" description="Polar residues" evidence="1">
    <location>
        <begin position="488"/>
        <end position="501"/>
    </location>
</feature>
<dbReference type="PANTHER" id="PTHR36513">
    <property type="entry name" value="ABC TRANSMEMBRANE TYPE-1 DOMAIN-CONTAINING PROTEIN"/>
    <property type="match status" value="1"/>
</dbReference>
<feature type="compositionally biased region" description="Basic and acidic residues" evidence="1">
    <location>
        <begin position="1321"/>
        <end position="1342"/>
    </location>
</feature>
<dbReference type="VEuPathDB" id="PlasmoDB:AK88_01024"/>
<feature type="region of interest" description="Disordered" evidence="1">
    <location>
        <begin position="1306"/>
        <end position="1342"/>
    </location>
</feature>
<protein>
    <submittedName>
        <fullName evidence="3">Uncharacterized protein</fullName>
    </submittedName>
</protein>
<keyword evidence="2" id="KW-1133">Transmembrane helix</keyword>
<feature type="compositionally biased region" description="Basic and acidic residues" evidence="1">
    <location>
        <begin position="1568"/>
        <end position="1578"/>
    </location>
</feature>
<dbReference type="Proteomes" id="UP000054561">
    <property type="component" value="Unassembled WGS sequence"/>
</dbReference>
<accession>A0A0D9QQZ5</accession>
<proteinExistence type="predicted"/>
<dbReference type="OMA" id="NEYDATH"/>
<dbReference type="GeneID" id="24266338"/>